<evidence type="ECO:0000256" key="4">
    <source>
        <dbReference type="ARBA" id="ARBA00023172"/>
    </source>
</evidence>
<dbReference type="GO" id="GO:0005737">
    <property type="term" value="C:cytoplasm"/>
    <property type="evidence" value="ECO:0007669"/>
    <property type="project" value="UniProtKB-SubCell"/>
</dbReference>
<dbReference type="Pfam" id="PF00589">
    <property type="entry name" value="Phage_integrase"/>
    <property type="match status" value="1"/>
</dbReference>
<dbReference type="Gene3D" id="1.10.443.10">
    <property type="entry name" value="Intergrase catalytic core"/>
    <property type="match status" value="1"/>
</dbReference>
<protein>
    <submittedName>
        <fullName evidence="6">Integrase</fullName>
    </submittedName>
</protein>
<dbReference type="EMBL" id="MAAF01000025">
    <property type="protein sequence ID" value="OUR83842.1"/>
    <property type="molecule type" value="Genomic_DNA"/>
</dbReference>
<dbReference type="AlphaFoldDB" id="A0A1Y5EMA6"/>
<reference evidence="7" key="1">
    <citation type="journal article" date="2017" name="Proc. Natl. Acad. Sci. U.S.A.">
        <title>Simulation of Deepwater Horizon oil plume reveals substrate specialization within a complex community of hydrocarbon degraders.</title>
        <authorList>
            <person name="Hu P."/>
            <person name="Dubinsky E.A."/>
            <person name="Probst A.J."/>
            <person name="Wang J."/>
            <person name="Sieber C.M.K."/>
            <person name="Tom L.M."/>
            <person name="Gardinali P."/>
            <person name="Banfield J.F."/>
            <person name="Atlas R.M."/>
            <person name="Andersen G.L."/>
        </authorList>
    </citation>
    <scope>NUCLEOTIDE SEQUENCE [LARGE SCALE GENOMIC DNA]</scope>
</reference>
<dbReference type="GO" id="GO:0003677">
    <property type="term" value="F:DNA binding"/>
    <property type="evidence" value="ECO:0007669"/>
    <property type="project" value="UniProtKB-KW"/>
</dbReference>
<dbReference type="Proteomes" id="UP000243053">
    <property type="component" value="Unassembled WGS sequence"/>
</dbReference>
<comment type="caution">
    <text evidence="6">The sequence shown here is derived from an EMBL/GenBank/DDBJ whole genome shotgun (WGS) entry which is preliminary data.</text>
</comment>
<dbReference type="GO" id="GO:0006310">
    <property type="term" value="P:DNA recombination"/>
    <property type="evidence" value="ECO:0007669"/>
    <property type="project" value="UniProtKB-KW"/>
</dbReference>
<dbReference type="PROSITE" id="PS51898">
    <property type="entry name" value="TYR_RECOMBINASE"/>
    <property type="match status" value="1"/>
</dbReference>
<evidence type="ECO:0000256" key="1">
    <source>
        <dbReference type="ARBA" id="ARBA00004496"/>
    </source>
</evidence>
<keyword evidence="3" id="KW-0238">DNA-binding</keyword>
<comment type="subcellular location">
    <subcellularLocation>
        <location evidence="1">Cytoplasm</location>
    </subcellularLocation>
</comment>
<evidence type="ECO:0000313" key="7">
    <source>
        <dbReference type="Proteomes" id="UP000243053"/>
    </source>
</evidence>
<dbReference type="PANTHER" id="PTHR30349:SF77">
    <property type="entry name" value="TYROSINE RECOMBINASE XERC"/>
    <property type="match status" value="1"/>
</dbReference>
<evidence type="ECO:0000256" key="3">
    <source>
        <dbReference type="ARBA" id="ARBA00023125"/>
    </source>
</evidence>
<accession>A0A1Y5EMA6</accession>
<dbReference type="SUPFAM" id="SSF56349">
    <property type="entry name" value="DNA breaking-rejoining enzymes"/>
    <property type="match status" value="1"/>
</dbReference>
<dbReference type="Gene3D" id="1.10.150.130">
    <property type="match status" value="1"/>
</dbReference>
<name>A0A1Y5EMA6_COLPS</name>
<sequence>MLLNKPVPLYPPYVDLCDFDFDDYPELDKIFSSNEPWWLEQFNWGKIFLTYIGRNKSAHTYERFRNDVERFLLWSFIEKKKPIDQLRKSDLLEYADFCWQPPVDWIGTSNQERFKITNGYSAANELWFPYKIQAPKSLKADYVIDKKKYRPSQQTLSSMFTAIIVFYNYLMAEDFCIGNPAQIAKKDCRHFIIDSQVKEIKRLTASQWQYVLDTAVAMADENSMFERNLFVIAALKTLFLRISELSERPNWSPTMGHFWQDDDENWWLKVFGKSRKLRDITVPIDFLPFLERYRASRGLLGLPSSNENSILVEKVRGQGGMTSRHLRRLVQSVFDQAHENMRRSEGENKALKLKEASAHWLRHTGASMEIERGRPLKDISEDLGHASMATTDTVYVQSENKKRAESGKRRKVD</sequence>
<keyword evidence="2" id="KW-0229">DNA integration</keyword>
<gene>
    <name evidence="6" type="ORF">A9Q75_04255</name>
</gene>
<feature type="domain" description="Tyr recombinase" evidence="5">
    <location>
        <begin position="198"/>
        <end position="409"/>
    </location>
</feature>
<keyword evidence="4" id="KW-0233">DNA recombination</keyword>
<evidence type="ECO:0000313" key="6">
    <source>
        <dbReference type="EMBL" id="OUR83842.1"/>
    </source>
</evidence>
<organism evidence="6 7">
    <name type="scientific">Colwellia psychrerythraea</name>
    <name type="common">Vibrio psychroerythus</name>
    <dbReference type="NCBI Taxonomy" id="28229"/>
    <lineage>
        <taxon>Bacteria</taxon>
        <taxon>Pseudomonadati</taxon>
        <taxon>Pseudomonadota</taxon>
        <taxon>Gammaproteobacteria</taxon>
        <taxon>Alteromonadales</taxon>
        <taxon>Colwelliaceae</taxon>
        <taxon>Colwellia</taxon>
    </lineage>
</organism>
<evidence type="ECO:0000259" key="5">
    <source>
        <dbReference type="PROSITE" id="PS51898"/>
    </source>
</evidence>
<dbReference type="CDD" id="cd00397">
    <property type="entry name" value="DNA_BRE_C"/>
    <property type="match status" value="1"/>
</dbReference>
<evidence type="ECO:0000256" key="2">
    <source>
        <dbReference type="ARBA" id="ARBA00022908"/>
    </source>
</evidence>
<dbReference type="InterPro" id="IPR013762">
    <property type="entry name" value="Integrase-like_cat_sf"/>
</dbReference>
<dbReference type="InterPro" id="IPR002104">
    <property type="entry name" value="Integrase_catalytic"/>
</dbReference>
<dbReference type="InterPro" id="IPR010998">
    <property type="entry name" value="Integrase_recombinase_N"/>
</dbReference>
<proteinExistence type="predicted"/>
<dbReference type="GO" id="GO:0015074">
    <property type="term" value="P:DNA integration"/>
    <property type="evidence" value="ECO:0007669"/>
    <property type="project" value="UniProtKB-KW"/>
</dbReference>
<dbReference type="InterPro" id="IPR011010">
    <property type="entry name" value="DNA_brk_join_enz"/>
</dbReference>
<dbReference type="InterPro" id="IPR050090">
    <property type="entry name" value="Tyrosine_recombinase_XerCD"/>
</dbReference>
<dbReference type="PANTHER" id="PTHR30349">
    <property type="entry name" value="PHAGE INTEGRASE-RELATED"/>
    <property type="match status" value="1"/>
</dbReference>